<protein>
    <submittedName>
        <fullName evidence="1">Uncharacterized protein</fullName>
    </submittedName>
</protein>
<proteinExistence type="predicted"/>
<dbReference type="HOGENOM" id="CLU_3155010_0_0_11"/>
<gene>
    <name evidence="1" type="ordered locus">MAV_0280</name>
</gene>
<evidence type="ECO:0000313" key="1">
    <source>
        <dbReference type="EMBL" id="ABK65359.1"/>
    </source>
</evidence>
<name>A0A0H2ZSJ5_MYCA1</name>
<dbReference type="Proteomes" id="UP000001574">
    <property type="component" value="Chromosome"/>
</dbReference>
<accession>A0A0H2ZSJ5</accession>
<dbReference type="AlphaFoldDB" id="A0A0H2ZSJ5"/>
<sequence length="48" mass="5080">MEHADNTTAAAMPAAAAPSRVFVLMRSILADEAEQPADARVTSPIRMP</sequence>
<evidence type="ECO:0000313" key="2">
    <source>
        <dbReference type="Proteomes" id="UP000001574"/>
    </source>
</evidence>
<reference evidence="1 2" key="1">
    <citation type="submission" date="2006-10" db="EMBL/GenBank/DDBJ databases">
        <authorList>
            <person name="Fleischmann R.D."/>
            <person name="Dodson R.J."/>
            <person name="Haft D.H."/>
            <person name="Merkel J.S."/>
            <person name="Nelson W.C."/>
            <person name="Fraser C.M."/>
        </authorList>
    </citation>
    <scope>NUCLEOTIDE SEQUENCE [LARGE SCALE GENOMIC DNA]</scope>
    <source>
        <strain evidence="1 2">104</strain>
    </source>
</reference>
<organism evidence="1 2">
    <name type="scientific">Mycobacterium avium (strain 104)</name>
    <dbReference type="NCBI Taxonomy" id="243243"/>
    <lineage>
        <taxon>Bacteria</taxon>
        <taxon>Bacillati</taxon>
        <taxon>Actinomycetota</taxon>
        <taxon>Actinomycetes</taxon>
        <taxon>Mycobacteriales</taxon>
        <taxon>Mycobacteriaceae</taxon>
        <taxon>Mycobacterium</taxon>
        <taxon>Mycobacterium avium complex (MAC)</taxon>
    </lineage>
</organism>
<dbReference type="EMBL" id="CP000479">
    <property type="protein sequence ID" value="ABK65359.1"/>
    <property type="molecule type" value="Genomic_DNA"/>
</dbReference>
<dbReference type="KEGG" id="mav:MAV_0280"/>